<reference evidence="3 4" key="1">
    <citation type="submission" date="2024-10" db="EMBL/GenBank/DDBJ databases">
        <authorList>
            <person name="Kim D."/>
        </authorList>
    </citation>
    <scope>NUCLEOTIDE SEQUENCE [LARGE SCALE GENOMIC DNA]</scope>
    <source>
        <strain evidence="3">BH-2024</strain>
    </source>
</reference>
<accession>A0ABD2LJ98</accession>
<feature type="transmembrane region" description="Helical" evidence="2">
    <location>
        <begin position="129"/>
        <end position="154"/>
    </location>
</feature>
<evidence type="ECO:0000256" key="2">
    <source>
        <dbReference type="SAM" id="Phobius"/>
    </source>
</evidence>
<dbReference type="AlphaFoldDB" id="A0ABD2LJ98"/>
<gene>
    <name evidence="3" type="ORF">niasHT_011660</name>
</gene>
<organism evidence="3 4">
    <name type="scientific">Heterodera trifolii</name>
    <dbReference type="NCBI Taxonomy" id="157864"/>
    <lineage>
        <taxon>Eukaryota</taxon>
        <taxon>Metazoa</taxon>
        <taxon>Ecdysozoa</taxon>
        <taxon>Nematoda</taxon>
        <taxon>Chromadorea</taxon>
        <taxon>Rhabditida</taxon>
        <taxon>Tylenchina</taxon>
        <taxon>Tylenchomorpha</taxon>
        <taxon>Tylenchoidea</taxon>
        <taxon>Heteroderidae</taxon>
        <taxon>Heteroderinae</taxon>
        <taxon>Heterodera</taxon>
    </lineage>
</organism>
<keyword evidence="4" id="KW-1185">Reference proteome</keyword>
<sequence>MSPEALAPFPPPFPHHLPHLRHLSSSATTTDAANANNNFNANESSNGFNIMDANNETHSIDAVIDRVHGLASAIHDLAHSAGDKVQAIGARGEQTLANFDANFAAIQSDVQHVVQNASARVEQAVPMSALVTVGICLAVLLVLLGLWLLTSAITELSSIRRRRRSSDQRQQRTQRQNDEEMISRGKALEEE</sequence>
<dbReference type="EMBL" id="JBICBT010000385">
    <property type="protein sequence ID" value="KAL3115311.1"/>
    <property type="molecule type" value="Genomic_DNA"/>
</dbReference>
<comment type="caution">
    <text evidence="3">The sequence shown here is derived from an EMBL/GenBank/DDBJ whole genome shotgun (WGS) entry which is preliminary data.</text>
</comment>
<proteinExistence type="predicted"/>
<feature type="compositionally biased region" description="Basic and acidic residues" evidence="1">
    <location>
        <begin position="165"/>
        <end position="191"/>
    </location>
</feature>
<name>A0ABD2LJ98_9BILA</name>
<keyword evidence="2" id="KW-0472">Membrane</keyword>
<keyword evidence="2" id="KW-0812">Transmembrane</keyword>
<evidence type="ECO:0000256" key="1">
    <source>
        <dbReference type="SAM" id="MobiDB-lite"/>
    </source>
</evidence>
<evidence type="ECO:0000313" key="3">
    <source>
        <dbReference type="EMBL" id="KAL3115311.1"/>
    </source>
</evidence>
<protein>
    <submittedName>
        <fullName evidence="3">Uncharacterized protein</fullName>
    </submittedName>
</protein>
<dbReference type="Proteomes" id="UP001620626">
    <property type="component" value="Unassembled WGS sequence"/>
</dbReference>
<keyword evidence="2" id="KW-1133">Transmembrane helix</keyword>
<feature type="region of interest" description="Disordered" evidence="1">
    <location>
        <begin position="160"/>
        <end position="191"/>
    </location>
</feature>
<evidence type="ECO:0000313" key="4">
    <source>
        <dbReference type="Proteomes" id="UP001620626"/>
    </source>
</evidence>